<dbReference type="GeneID" id="54295995"/>
<dbReference type="EMBL" id="ML995532">
    <property type="protein sequence ID" value="KAF2136157.1"/>
    <property type="molecule type" value="Genomic_DNA"/>
</dbReference>
<gene>
    <name evidence="3" type="ORF">K452DRAFT_259563</name>
</gene>
<keyword evidence="4" id="KW-1185">Reference proteome</keyword>
<dbReference type="Pfam" id="PF22803">
    <property type="entry name" value="GBD_Y3"/>
    <property type="match status" value="1"/>
</dbReference>
<evidence type="ECO:0000313" key="4">
    <source>
        <dbReference type="Proteomes" id="UP000799438"/>
    </source>
</evidence>
<reference evidence="3" key="1">
    <citation type="journal article" date="2020" name="Stud. Mycol.">
        <title>101 Dothideomycetes genomes: a test case for predicting lifestyles and emergence of pathogens.</title>
        <authorList>
            <person name="Haridas S."/>
            <person name="Albert R."/>
            <person name="Binder M."/>
            <person name="Bloem J."/>
            <person name="Labutti K."/>
            <person name="Salamov A."/>
            <person name="Andreopoulos B."/>
            <person name="Baker S."/>
            <person name="Barry K."/>
            <person name="Bills G."/>
            <person name="Bluhm B."/>
            <person name="Cannon C."/>
            <person name="Castanera R."/>
            <person name="Culley D."/>
            <person name="Daum C."/>
            <person name="Ezra D."/>
            <person name="Gonzalez J."/>
            <person name="Henrissat B."/>
            <person name="Kuo A."/>
            <person name="Liang C."/>
            <person name="Lipzen A."/>
            <person name="Lutzoni F."/>
            <person name="Magnuson J."/>
            <person name="Mondo S."/>
            <person name="Nolan M."/>
            <person name="Ohm R."/>
            <person name="Pangilinan J."/>
            <person name="Park H.-J."/>
            <person name="Ramirez L."/>
            <person name="Alfaro M."/>
            <person name="Sun H."/>
            <person name="Tritt A."/>
            <person name="Yoshinaga Y."/>
            <person name="Zwiers L.-H."/>
            <person name="Turgeon B."/>
            <person name="Goodwin S."/>
            <person name="Spatafora J."/>
            <person name="Crous P."/>
            <person name="Grigoriev I."/>
        </authorList>
    </citation>
    <scope>NUCLEOTIDE SEQUENCE</scope>
    <source>
        <strain evidence="3">CBS 121167</strain>
    </source>
</reference>
<name>A0A6A6AZF2_9PEZI</name>
<feature type="signal peptide" evidence="1">
    <location>
        <begin position="1"/>
        <end position="22"/>
    </location>
</feature>
<proteinExistence type="predicted"/>
<evidence type="ECO:0000256" key="1">
    <source>
        <dbReference type="SAM" id="SignalP"/>
    </source>
</evidence>
<dbReference type="Proteomes" id="UP000799438">
    <property type="component" value="Unassembled WGS sequence"/>
</dbReference>
<evidence type="ECO:0000259" key="2">
    <source>
        <dbReference type="Pfam" id="PF22803"/>
    </source>
</evidence>
<dbReference type="OrthoDB" id="4825549at2759"/>
<feature type="chain" id="PRO_5025550146" description="Glycan binding protein Y3-like domain-containing protein" evidence="1">
    <location>
        <begin position="23"/>
        <end position="123"/>
    </location>
</feature>
<dbReference type="RefSeq" id="XP_033391875.1">
    <property type="nucleotide sequence ID" value="XM_033538499.1"/>
</dbReference>
<dbReference type="InterPro" id="IPR054443">
    <property type="entry name" value="Y3-like_dom"/>
</dbReference>
<accession>A0A6A6AZF2</accession>
<evidence type="ECO:0000313" key="3">
    <source>
        <dbReference type="EMBL" id="KAF2136157.1"/>
    </source>
</evidence>
<protein>
    <recommendedName>
        <fullName evidence="2">Glycan binding protein Y3-like domain-containing protein</fullName>
    </recommendedName>
</protein>
<dbReference type="AlphaFoldDB" id="A0A6A6AZF2"/>
<keyword evidence="1" id="KW-0732">Signal</keyword>
<organism evidence="3 4">
    <name type="scientific">Aplosporella prunicola CBS 121167</name>
    <dbReference type="NCBI Taxonomy" id="1176127"/>
    <lineage>
        <taxon>Eukaryota</taxon>
        <taxon>Fungi</taxon>
        <taxon>Dikarya</taxon>
        <taxon>Ascomycota</taxon>
        <taxon>Pezizomycotina</taxon>
        <taxon>Dothideomycetes</taxon>
        <taxon>Dothideomycetes incertae sedis</taxon>
        <taxon>Botryosphaeriales</taxon>
        <taxon>Aplosporellaceae</taxon>
        <taxon>Aplosporella</taxon>
    </lineage>
</organism>
<feature type="domain" description="Glycan binding protein Y3-like" evidence="2">
    <location>
        <begin position="40"/>
        <end position="123"/>
    </location>
</feature>
<sequence>MHFPSFTSIAVVALAFSSTTSAYCFKTGQSYADKNKAKGYVSGICNSWHNQELAPSQVVSTCKDGGSGTRVNFSLTNQSGSKSRVNTNDCINRFTAEINNCNKGSRYDAGNFHYRVDPNKGGC</sequence>